<dbReference type="EMBL" id="FZOD01000003">
    <property type="protein sequence ID" value="SNS07599.1"/>
    <property type="molecule type" value="Genomic_DNA"/>
</dbReference>
<dbReference type="RefSeq" id="WP_218825125.1">
    <property type="nucleotide sequence ID" value="NZ_FZOD01000003.1"/>
</dbReference>
<accession>A0A239BIY6</accession>
<evidence type="ECO:0000313" key="1">
    <source>
        <dbReference type="EMBL" id="SNS07599.1"/>
    </source>
</evidence>
<dbReference type="AlphaFoldDB" id="A0A239BIY6"/>
<protein>
    <recommendedName>
        <fullName evidence="3">Zinc-binding dehydrogenase</fullName>
    </recommendedName>
</protein>
<name>A0A239BIY6_9ACTN</name>
<proteinExistence type="predicted"/>
<dbReference type="Pfam" id="PF13602">
    <property type="entry name" value="ADH_zinc_N_2"/>
    <property type="match status" value="1"/>
</dbReference>
<gene>
    <name evidence="1" type="ORF">SAMN05216276_1003238</name>
</gene>
<organism evidence="1 2">
    <name type="scientific">Streptosporangium subroseum</name>
    <dbReference type="NCBI Taxonomy" id="106412"/>
    <lineage>
        <taxon>Bacteria</taxon>
        <taxon>Bacillati</taxon>
        <taxon>Actinomycetota</taxon>
        <taxon>Actinomycetes</taxon>
        <taxon>Streptosporangiales</taxon>
        <taxon>Streptosporangiaceae</taxon>
        <taxon>Streptosporangium</taxon>
    </lineage>
</organism>
<evidence type="ECO:0000313" key="2">
    <source>
        <dbReference type="Proteomes" id="UP000198282"/>
    </source>
</evidence>
<evidence type="ECO:0008006" key="3">
    <source>
        <dbReference type="Google" id="ProtNLM"/>
    </source>
</evidence>
<dbReference type="Gene3D" id="3.40.50.720">
    <property type="entry name" value="NAD(P)-binding Rossmann-like Domain"/>
    <property type="match status" value="1"/>
</dbReference>
<reference evidence="1 2" key="1">
    <citation type="submission" date="2017-06" db="EMBL/GenBank/DDBJ databases">
        <authorList>
            <person name="Kim H.J."/>
            <person name="Triplett B.A."/>
        </authorList>
    </citation>
    <scope>NUCLEOTIDE SEQUENCE [LARGE SCALE GENOMIC DNA]</scope>
    <source>
        <strain evidence="1 2">CGMCC 4.2132</strain>
    </source>
</reference>
<dbReference type="Proteomes" id="UP000198282">
    <property type="component" value="Unassembled WGS sequence"/>
</dbReference>
<keyword evidence="2" id="KW-1185">Reference proteome</keyword>
<sequence length="76" mass="8397">MPPTVRPKDGRASFFVVEPARARLTDLAQRLRAGRLKPIVGAVRPLSETASAFARDRRTPGKTIIQVVDEQGTRRS</sequence>
<dbReference type="Gene3D" id="3.90.180.10">
    <property type="entry name" value="Medium-chain alcohol dehydrogenases, catalytic domain"/>
    <property type="match status" value="1"/>
</dbReference>